<keyword evidence="1" id="KW-0472">Membrane</keyword>
<evidence type="ECO:0000313" key="2">
    <source>
        <dbReference type="EMBL" id="SHO44012.1"/>
    </source>
</evidence>
<sequence length="283" mass="32658">MVIYMLIKIISAIVTFAFINLLVWIFVTRHDRNINKTKKQKELSKVIDLTGMEQFYITGFPLLGILIIGCIDFFWLRTIEWPYSFMEHLNESGLILISLMGILSFGTYKFIMCMSKRISTYEEPKTVNKRDKEKHMDERGTLIYNQYLHSCSAVIVIIVATLMILYLISRCDTFLQYAIKWAAILIGKFVWFDRIDINRQLISNVASRIVTLPMLIYWLIFIFGMITGIIERSISNNILSNAISGFTAGGFASVAFLGLLGLLLLIFKEKMPRKILSLYKVID</sequence>
<gene>
    <name evidence="2" type="ORF">SAMN02745217_00434</name>
</gene>
<dbReference type="Proteomes" id="UP000184612">
    <property type="component" value="Unassembled WGS sequence"/>
</dbReference>
<keyword evidence="3" id="KW-1185">Reference proteome</keyword>
<evidence type="ECO:0000313" key="3">
    <source>
        <dbReference type="Proteomes" id="UP000184612"/>
    </source>
</evidence>
<feature type="transmembrane region" description="Helical" evidence="1">
    <location>
        <begin position="212"/>
        <end position="230"/>
    </location>
</feature>
<keyword evidence="1" id="KW-1133">Transmembrane helix</keyword>
<feature type="transmembrane region" description="Helical" evidence="1">
    <location>
        <begin position="6"/>
        <end position="27"/>
    </location>
</feature>
<feature type="transmembrane region" description="Helical" evidence="1">
    <location>
        <begin position="55"/>
        <end position="76"/>
    </location>
</feature>
<dbReference type="RefSeq" id="WP_073587151.1">
    <property type="nucleotide sequence ID" value="NZ_FRFD01000003.1"/>
</dbReference>
<name>A0A1M7XYS9_9FIRM</name>
<dbReference type="AlphaFoldDB" id="A0A1M7XYS9"/>
<feature type="transmembrane region" description="Helical" evidence="1">
    <location>
        <begin position="174"/>
        <end position="191"/>
    </location>
</feature>
<organism evidence="2 3">
    <name type="scientific">Anaerocolumna xylanovorans DSM 12503</name>
    <dbReference type="NCBI Taxonomy" id="1121345"/>
    <lineage>
        <taxon>Bacteria</taxon>
        <taxon>Bacillati</taxon>
        <taxon>Bacillota</taxon>
        <taxon>Clostridia</taxon>
        <taxon>Lachnospirales</taxon>
        <taxon>Lachnospiraceae</taxon>
        <taxon>Anaerocolumna</taxon>
    </lineage>
</organism>
<feature type="transmembrane region" description="Helical" evidence="1">
    <location>
        <begin position="242"/>
        <end position="267"/>
    </location>
</feature>
<accession>A0A1M7XYS9</accession>
<feature type="transmembrane region" description="Helical" evidence="1">
    <location>
        <begin position="147"/>
        <end position="168"/>
    </location>
</feature>
<evidence type="ECO:0000256" key="1">
    <source>
        <dbReference type="SAM" id="Phobius"/>
    </source>
</evidence>
<feature type="transmembrane region" description="Helical" evidence="1">
    <location>
        <begin position="92"/>
        <end position="111"/>
    </location>
</feature>
<reference evidence="2 3" key="1">
    <citation type="submission" date="2016-12" db="EMBL/GenBank/DDBJ databases">
        <authorList>
            <person name="Song W.-J."/>
            <person name="Kurnit D.M."/>
        </authorList>
    </citation>
    <scope>NUCLEOTIDE SEQUENCE [LARGE SCALE GENOMIC DNA]</scope>
    <source>
        <strain evidence="2 3">DSM 12503</strain>
    </source>
</reference>
<keyword evidence="1" id="KW-0812">Transmembrane</keyword>
<dbReference type="EMBL" id="FRFD01000003">
    <property type="protein sequence ID" value="SHO44012.1"/>
    <property type="molecule type" value="Genomic_DNA"/>
</dbReference>
<proteinExistence type="predicted"/>
<protein>
    <submittedName>
        <fullName evidence="2">Uncharacterized protein</fullName>
    </submittedName>
</protein>